<dbReference type="InterPro" id="IPR029063">
    <property type="entry name" value="SAM-dependent_MTases_sf"/>
</dbReference>
<dbReference type="GO" id="GO:0006596">
    <property type="term" value="P:polyamine biosynthetic process"/>
    <property type="evidence" value="ECO:0007669"/>
    <property type="project" value="UniProtKB-KW"/>
</dbReference>
<evidence type="ECO:0000313" key="3">
    <source>
        <dbReference type="Proteomes" id="UP000023541"/>
    </source>
</evidence>
<keyword evidence="3" id="KW-1185">Reference proteome</keyword>
<dbReference type="Gene3D" id="3.40.50.150">
    <property type="entry name" value="Vaccinia Virus protein VP39"/>
    <property type="match status" value="1"/>
</dbReference>
<reference evidence="2 3" key="1">
    <citation type="submission" date="2014-04" db="EMBL/GenBank/DDBJ databases">
        <title>Aquimarina sp. 22II-S11-z7 Genome Sequencing.</title>
        <authorList>
            <person name="Lai Q."/>
        </authorList>
    </citation>
    <scope>NUCLEOTIDE SEQUENCE [LARGE SCALE GENOMIC DNA]</scope>
    <source>
        <strain evidence="2 3">22II-S11-z7</strain>
    </source>
</reference>
<dbReference type="EMBL" id="AQRA01000014">
    <property type="protein sequence ID" value="EZH71555.1"/>
    <property type="molecule type" value="Genomic_DNA"/>
</dbReference>
<name>A0A023BNC3_9FLAO</name>
<proteinExistence type="predicted"/>
<dbReference type="NCBIfam" id="NF037959">
    <property type="entry name" value="MFS_SpdSyn"/>
    <property type="match status" value="1"/>
</dbReference>
<dbReference type="Pfam" id="PF01564">
    <property type="entry name" value="Spermine_synth"/>
    <property type="match status" value="1"/>
</dbReference>
<dbReference type="RefSeq" id="WP_034247164.1">
    <property type="nucleotide sequence ID" value="NZ_AQRA01000014.1"/>
</dbReference>
<dbReference type="STRING" id="1317122.ATO12_07030"/>
<dbReference type="PANTHER" id="PTHR43317">
    <property type="entry name" value="THERMOSPERMINE SYNTHASE ACAULIS5"/>
    <property type="match status" value="1"/>
</dbReference>
<gene>
    <name evidence="2" type="ORF">ATO12_07030</name>
</gene>
<dbReference type="OrthoDB" id="650847at2"/>
<comment type="caution">
    <text evidence="2">The sequence shown here is derived from an EMBL/GenBank/DDBJ whole genome shotgun (WGS) entry which is preliminary data.</text>
</comment>
<dbReference type="Proteomes" id="UP000023541">
    <property type="component" value="Unassembled WGS sequence"/>
</dbReference>
<dbReference type="PANTHER" id="PTHR43317:SF1">
    <property type="entry name" value="THERMOSPERMINE SYNTHASE ACAULIS5"/>
    <property type="match status" value="1"/>
</dbReference>
<dbReference type="SUPFAM" id="SSF53335">
    <property type="entry name" value="S-adenosyl-L-methionine-dependent methyltransferases"/>
    <property type="match status" value="1"/>
</dbReference>
<evidence type="ECO:0000256" key="1">
    <source>
        <dbReference type="ARBA" id="ARBA00023115"/>
    </source>
</evidence>
<keyword evidence="1" id="KW-0620">Polyamine biosynthesis</keyword>
<accession>A0A023BNC3</accession>
<organism evidence="2 3">
    <name type="scientific">Aquimarina atlantica</name>
    <dbReference type="NCBI Taxonomy" id="1317122"/>
    <lineage>
        <taxon>Bacteria</taxon>
        <taxon>Pseudomonadati</taxon>
        <taxon>Bacteroidota</taxon>
        <taxon>Flavobacteriia</taxon>
        <taxon>Flavobacteriales</taxon>
        <taxon>Flavobacteriaceae</taxon>
        <taxon>Aquimarina</taxon>
    </lineage>
</organism>
<evidence type="ECO:0000313" key="2">
    <source>
        <dbReference type="EMBL" id="EZH71555.1"/>
    </source>
</evidence>
<dbReference type="eggNOG" id="COG0421">
    <property type="taxonomic scope" value="Bacteria"/>
</dbReference>
<sequence>MKRLLSYLWPFTKEVPSQINGTLELTWMNGKKVLDSQNANYSYGSLQKLLSYGLSLLDISANSNILLLGLGGGSIIAPLRNTFGHQGKITAVEIDKVIIEIAKNEFNITSNHNLEIICEDAFFYVDHCVSQFEIIIIDIFIDNQVPKKFYENQFWKNLIPLLKPGGQIVFNAGINLKENIKIESLISIVKPDIEFSQHDQVQGTNTLLIGKKKL</sequence>
<protein>
    <submittedName>
        <fullName evidence="2">Spermine synthase</fullName>
    </submittedName>
</protein>
<dbReference type="AlphaFoldDB" id="A0A023BNC3"/>